<protein>
    <submittedName>
        <fullName evidence="2">Cytoskeletal protein CcmA (Bactofilin family)</fullName>
    </submittedName>
</protein>
<dbReference type="AlphaFoldDB" id="A0A7W7XZV0"/>
<dbReference type="Pfam" id="PF04519">
    <property type="entry name" value="Bactofilin"/>
    <property type="match status" value="1"/>
</dbReference>
<comment type="caution">
    <text evidence="2">The sequence shown here is derived from an EMBL/GenBank/DDBJ whole genome shotgun (WGS) entry which is preliminary data.</text>
</comment>
<organism evidence="2 3">
    <name type="scientific">Rehaibacterium terrae</name>
    <dbReference type="NCBI Taxonomy" id="1341696"/>
    <lineage>
        <taxon>Bacteria</taxon>
        <taxon>Pseudomonadati</taxon>
        <taxon>Pseudomonadota</taxon>
        <taxon>Gammaproteobacteria</taxon>
        <taxon>Lysobacterales</taxon>
        <taxon>Lysobacteraceae</taxon>
        <taxon>Rehaibacterium</taxon>
    </lineage>
</organism>
<name>A0A7W7XZV0_9GAMM</name>
<sequence length="143" mass="14603">MFGGGKGRNGRAAPPVAVETLIGPRVTVRGDVTFSGGLYVEGRIHGSVVAEEGAEAVLTIAEHGLVEGEVRAPVVIINGQLQGDVHAGEHVELAAQARVQGNIYYKVVEMAAGAMITGRLIHGEAPPKRLAGPAPVAEAPTAA</sequence>
<proteinExistence type="inferred from homology"/>
<accession>A0A7W7XZV0</accession>
<gene>
    <name evidence="2" type="ORF">HNQ58_001355</name>
</gene>
<evidence type="ECO:0000313" key="3">
    <source>
        <dbReference type="Proteomes" id="UP000519004"/>
    </source>
</evidence>
<dbReference type="InterPro" id="IPR007607">
    <property type="entry name" value="BacA/B"/>
</dbReference>
<comment type="similarity">
    <text evidence="1">Belongs to the bactofilin family.</text>
</comment>
<dbReference type="Proteomes" id="UP000519004">
    <property type="component" value="Unassembled WGS sequence"/>
</dbReference>
<evidence type="ECO:0000313" key="2">
    <source>
        <dbReference type="EMBL" id="MBB5015457.1"/>
    </source>
</evidence>
<dbReference type="RefSeq" id="WP_183948141.1">
    <property type="nucleotide sequence ID" value="NZ_JACHHX010000007.1"/>
</dbReference>
<keyword evidence="3" id="KW-1185">Reference proteome</keyword>
<reference evidence="2 3" key="1">
    <citation type="submission" date="2020-08" db="EMBL/GenBank/DDBJ databases">
        <title>Genomic Encyclopedia of Type Strains, Phase IV (KMG-IV): sequencing the most valuable type-strain genomes for metagenomic binning, comparative biology and taxonomic classification.</title>
        <authorList>
            <person name="Goeker M."/>
        </authorList>
    </citation>
    <scope>NUCLEOTIDE SEQUENCE [LARGE SCALE GENOMIC DNA]</scope>
    <source>
        <strain evidence="2 3">DSM 25897</strain>
    </source>
</reference>
<dbReference type="PANTHER" id="PTHR35024">
    <property type="entry name" value="HYPOTHETICAL CYTOSOLIC PROTEIN"/>
    <property type="match status" value="1"/>
</dbReference>
<evidence type="ECO:0000256" key="1">
    <source>
        <dbReference type="ARBA" id="ARBA00044755"/>
    </source>
</evidence>
<dbReference type="PANTHER" id="PTHR35024:SF4">
    <property type="entry name" value="POLYMER-FORMING CYTOSKELETAL PROTEIN"/>
    <property type="match status" value="1"/>
</dbReference>
<dbReference type="EMBL" id="JACHHX010000007">
    <property type="protein sequence ID" value="MBB5015457.1"/>
    <property type="molecule type" value="Genomic_DNA"/>
</dbReference>